<feature type="region of interest" description="Disordered" evidence="1">
    <location>
        <begin position="575"/>
        <end position="599"/>
    </location>
</feature>
<dbReference type="GeneID" id="36394023"/>
<evidence type="ECO:0000313" key="3">
    <source>
        <dbReference type="Proteomes" id="UP000001798"/>
    </source>
</evidence>
<dbReference type="RefSeq" id="XP_024547642.1">
    <property type="nucleotide sequence ID" value="XM_024691869.1"/>
</dbReference>
<feature type="compositionally biased region" description="Polar residues" evidence="1">
    <location>
        <begin position="424"/>
        <end position="439"/>
    </location>
</feature>
<dbReference type="EMBL" id="CP009807">
    <property type="protein sequence ID" value="ATZ48054.1"/>
    <property type="molecule type" value="Genomic_DNA"/>
</dbReference>
<name>A0A384JCL0_BOTFB</name>
<proteinExistence type="predicted"/>
<feature type="region of interest" description="Disordered" evidence="1">
    <location>
        <begin position="407"/>
        <end position="499"/>
    </location>
</feature>
<evidence type="ECO:0000256" key="1">
    <source>
        <dbReference type="SAM" id="MobiDB-lite"/>
    </source>
</evidence>
<keyword evidence="3" id="KW-1185">Reference proteome</keyword>
<accession>A0A384JCL0</accession>
<reference evidence="2 3" key="1">
    <citation type="journal article" date="2011" name="PLoS Genet.">
        <title>Genomic analysis of the necrotrophic fungal pathogens Sclerotinia sclerotiorum and Botrytis cinerea.</title>
        <authorList>
            <person name="Amselem J."/>
            <person name="Cuomo C.A."/>
            <person name="van Kan J.A."/>
            <person name="Viaud M."/>
            <person name="Benito E.P."/>
            <person name="Couloux A."/>
            <person name="Coutinho P.M."/>
            <person name="de Vries R.P."/>
            <person name="Dyer P.S."/>
            <person name="Fillinger S."/>
            <person name="Fournier E."/>
            <person name="Gout L."/>
            <person name="Hahn M."/>
            <person name="Kohn L."/>
            <person name="Lapalu N."/>
            <person name="Plummer K.M."/>
            <person name="Pradier J.M."/>
            <person name="Quevillon E."/>
            <person name="Sharon A."/>
            <person name="Simon A."/>
            <person name="ten Have A."/>
            <person name="Tudzynski B."/>
            <person name="Tudzynski P."/>
            <person name="Wincker P."/>
            <person name="Andrew M."/>
            <person name="Anthouard V."/>
            <person name="Beever R.E."/>
            <person name="Beffa R."/>
            <person name="Benoit I."/>
            <person name="Bouzid O."/>
            <person name="Brault B."/>
            <person name="Chen Z."/>
            <person name="Choquer M."/>
            <person name="Collemare J."/>
            <person name="Cotton P."/>
            <person name="Danchin E.G."/>
            <person name="Da Silva C."/>
            <person name="Gautier A."/>
            <person name="Giraud C."/>
            <person name="Giraud T."/>
            <person name="Gonzalez C."/>
            <person name="Grossetete S."/>
            <person name="Guldener U."/>
            <person name="Henrissat B."/>
            <person name="Howlett B.J."/>
            <person name="Kodira C."/>
            <person name="Kretschmer M."/>
            <person name="Lappartient A."/>
            <person name="Leroch M."/>
            <person name="Levis C."/>
            <person name="Mauceli E."/>
            <person name="Neuveglise C."/>
            <person name="Oeser B."/>
            <person name="Pearson M."/>
            <person name="Poulain J."/>
            <person name="Poussereau N."/>
            <person name="Quesneville H."/>
            <person name="Rascle C."/>
            <person name="Schumacher J."/>
            <person name="Segurens B."/>
            <person name="Sexton A."/>
            <person name="Silva E."/>
            <person name="Sirven C."/>
            <person name="Soanes D.M."/>
            <person name="Talbot N.J."/>
            <person name="Templeton M."/>
            <person name="Yandava C."/>
            <person name="Yarden O."/>
            <person name="Zeng Q."/>
            <person name="Rollins J.A."/>
            <person name="Lebrun M.H."/>
            <person name="Dickman M."/>
        </authorList>
    </citation>
    <scope>NUCLEOTIDE SEQUENCE [LARGE SCALE GENOMIC DNA]</scope>
    <source>
        <strain evidence="2 3">B05.10</strain>
    </source>
</reference>
<feature type="region of interest" description="Disordered" evidence="1">
    <location>
        <begin position="1"/>
        <end position="88"/>
    </location>
</feature>
<sequence length="675" mass="74687">MTTYEAVPNTDGQILIPIRKKKPVLPQNDSPRAIPSSQRPPGKRMPVRRFGAQPRPPSPPFQRPVYKSRNRTPKALRPGKSQPSRYNLNKRLEAREFANRGLRAIDSSTRYLKDSKTSTLSSHASNQSIIADGSKFLRRKENPLMKSKGKNQANVMSLSYIMDQLPSAQDFLSASDEIEESDIDLTASSRSEEEDESEDEGREEISPLIGNIPYSHGIPNVSNYRRHILNQTNVASLQDSLLNTPVKVEDIEQAVKTFDFVGGKRTPGTMLSRARRKLPAIERRGPAYLQYHPNYMALSPSTLPPPIPRTTASPDLSTLEHTAITTLASLNRFYDSKSLYPSATMISGSNPNSPAPANESDQTHSLSLKRPSSHISTHIPTEAHQSTLHALLATTELDPSTKRIRISSILDPTPPPEFTSPNPQNQFFGSLCSETSSPRDSPKFASDLENNNSMPSQYSDAYPSPPKSASLPSSSVPLRTSPRPFDPRDTSPNRSLPMASTNLQSHLDSFSDRAYSSPASPRPLFPEHRFQTPALTEIASKSLIPMITDNRKPNPTPQPQLLLFNNQAYSPLPARSPSTICSSSSPLSSSPTKSNSNSLPRKHFAYRAWKLRSSRSILTNLSGPNVPQYLVVIRNDDRSKSTPNPGILNTSSNTSKWWSILAGKEGLDEIRKIFE</sequence>
<feature type="region of interest" description="Disordered" evidence="1">
    <location>
        <begin position="182"/>
        <end position="211"/>
    </location>
</feature>
<dbReference type="OrthoDB" id="3558372at2759"/>
<feature type="compositionally biased region" description="Polar residues" evidence="1">
    <location>
        <begin position="27"/>
        <end position="39"/>
    </location>
</feature>
<evidence type="ECO:0000313" key="2">
    <source>
        <dbReference type="EMBL" id="ATZ48054.1"/>
    </source>
</evidence>
<dbReference type="VEuPathDB" id="FungiDB:Bcin03g03110"/>
<feature type="region of interest" description="Disordered" evidence="1">
    <location>
        <begin position="345"/>
        <end position="376"/>
    </location>
</feature>
<feature type="compositionally biased region" description="Acidic residues" evidence="1">
    <location>
        <begin position="192"/>
        <end position="202"/>
    </location>
</feature>
<gene>
    <name evidence="2" type="ORF">BCIN_03g03110</name>
</gene>
<protein>
    <submittedName>
        <fullName evidence="2">Uncharacterized protein</fullName>
    </submittedName>
</protein>
<feature type="compositionally biased region" description="Low complexity" evidence="1">
    <location>
        <begin position="467"/>
        <end position="477"/>
    </location>
</feature>
<organism evidence="2 3">
    <name type="scientific">Botryotinia fuckeliana (strain B05.10)</name>
    <name type="common">Noble rot fungus</name>
    <name type="synonym">Botrytis cinerea</name>
    <dbReference type="NCBI Taxonomy" id="332648"/>
    <lineage>
        <taxon>Eukaryota</taxon>
        <taxon>Fungi</taxon>
        <taxon>Dikarya</taxon>
        <taxon>Ascomycota</taxon>
        <taxon>Pezizomycotina</taxon>
        <taxon>Leotiomycetes</taxon>
        <taxon>Helotiales</taxon>
        <taxon>Sclerotiniaceae</taxon>
        <taxon>Botrytis</taxon>
    </lineage>
</organism>
<feature type="compositionally biased region" description="Polar residues" evidence="1">
    <location>
        <begin position="448"/>
        <end position="459"/>
    </location>
</feature>
<reference evidence="2 3" key="2">
    <citation type="journal article" date="2012" name="Eukaryot. Cell">
        <title>Genome update of Botrytis cinerea strains B05.10 and T4.</title>
        <authorList>
            <person name="Staats M."/>
            <person name="van Kan J.A."/>
        </authorList>
    </citation>
    <scope>NUCLEOTIDE SEQUENCE [LARGE SCALE GENOMIC DNA]</scope>
    <source>
        <strain evidence="2 3">B05.10</strain>
    </source>
</reference>
<dbReference type="Proteomes" id="UP000001798">
    <property type="component" value="Chromosome 3"/>
</dbReference>
<dbReference type="KEGG" id="bfu:BCIN_03g03110"/>
<feature type="compositionally biased region" description="Low complexity" evidence="1">
    <location>
        <begin position="576"/>
        <end position="599"/>
    </location>
</feature>
<dbReference type="AlphaFoldDB" id="A0A384JCL0"/>
<reference evidence="2 3" key="3">
    <citation type="journal article" date="2017" name="Mol. Plant Pathol.">
        <title>A gapless genome sequence of the fungus Botrytis cinerea.</title>
        <authorList>
            <person name="Van Kan J.A."/>
            <person name="Stassen J.H."/>
            <person name="Mosbach A."/>
            <person name="Van Der Lee T.A."/>
            <person name="Faino L."/>
            <person name="Farmer A.D."/>
            <person name="Papasotiriou D.G."/>
            <person name="Zhou S."/>
            <person name="Seidl M.F."/>
            <person name="Cottam E."/>
            <person name="Edel D."/>
            <person name="Hahn M."/>
            <person name="Schwartz D.C."/>
            <person name="Dietrich R.A."/>
            <person name="Widdison S."/>
            <person name="Scalliet G."/>
        </authorList>
    </citation>
    <scope>NUCLEOTIDE SEQUENCE [LARGE SCALE GENOMIC DNA]</scope>
    <source>
        <strain evidence="2 3">B05.10</strain>
    </source>
</reference>